<proteinExistence type="predicted"/>
<organism evidence="1 2">
    <name type="scientific">Pluteus cervinus</name>
    <dbReference type="NCBI Taxonomy" id="181527"/>
    <lineage>
        <taxon>Eukaryota</taxon>
        <taxon>Fungi</taxon>
        <taxon>Dikarya</taxon>
        <taxon>Basidiomycota</taxon>
        <taxon>Agaricomycotina</taxon>
        <taxon>Agaricomycetes</taxon>
        <taxon>Agaricomycetidae</taxon>
        <taxon>Agaricales</taxon>
        <taxon>Pluteineae</taxon>
        <taxon>Pluteaceae</taxon>
        <taxon>Pluteus</taxon>
    </lineage>
</organism>
<name>A0ACD3B889_9AGAR</name>
<reference evidence="1 2" key="1">
    <citation type="journal article" date="2019" name="Nat. Ecol. Evol.">
        <title>Megaphylogeny resolves global patterns of mushroom evolution.</title>
        <authorList>
            <person name="Varga T."/>
            <person name="Krizsan K."/>
            <person name="Foldi C."/>
            <person name="Dima B."/>
            <person name="Sanchez-Garcia M."/>
            <person name="Sanchez-Ramirez S."/>
            <person name="Szollosi G.J."/>
            <person name="Szarkandi J.G."/>
            <person name="Papp V."/>
            <person name="Albert L."/>
            <person name="Andreopoulos W."/>
            <person name="Angelini C."/>
            <person name="Antonin V."/>
            <person name="Barry K.W."/>
            <person name="Bougher N.L."/>
            <person name="Buchanan P."/>
            <person name="Buyck B."/>
            <person name="Bense V."/>
            <person name="Catcheside P."/>
            <person name="Chovatia M."/>
            <person name="Cooper J."/>
            <person name="Damon W."/>
            <person name="Desjardin D."/>
            <person name="Finy P."/>
            <person name="Geml J."/>
            <person name="Haridas S."/>
            <person name="Hughes K."/>
            <person name="Justo A."/>
            <person name="Karasinski D."/>
            <person name="Kautmanova I."/>
            <person name="Kiss B."/>
            <person name="Kocsube S."/>
            <person name="Kotiranta H."/>
            <person name="LaButti K.M."/>
            <person name="Lechner B.E."/>
            <person name="Liimatainen K."/>
            <person name="Lipzen A."/>
            <person name="Lukacs Z."/>
            <person name="Mihaltcheva S."/>
            <person name="Morgado L.N."/>
            <person name="Niskanen T."/>
            <person name="Noordeloos M.E."/>
            <person name="Ohm R.A."/>
            <person name="Ortiz-Santana B."/>
            <person name="Ovrebo C."/>
            <person name="Racz N."/>
            <person name="Riley R."/>
            <person name="Savchenko A."/>
            <person name="Shiryaev A."/>
            <person name="Soop K."/>
            <person name="Spirin V."/>
            <person name="Szebenyi C."/>
            <person name="Tomsovsky M."/>
            <person name="Tulloss R.E."/>
            <person name="Uehling J."/>
            <person name="Grigoriev I.V."/>
            <person name="Vagvolgyi C."/>
            <person name="Papp T."/>
            <person name="Martin F.M."/>
            <person name="Miettinen O."/>
            <person name="Hibbett D.S."/>
            <person name="Nagy L.G."/>
        </authorList>
    </citation>
    <scope>NUCLEOTIDE SEQUENCE [LARGE SCALE GENOMIC DNA]</scope>
    <source>
        <strain evidence="1 2">NL-1719</strain>
    </source>
</reference>
<sequence length="499" mass="56297">MVLAISMMIFTRNSTTNLFPLILGLFFEIGGTSSRVINTLSNAGASVSVSTIERLKKILSDDAKRHAVELMKSDLPFFNLLDNINIFLRKSEQRLFNKNTMLNATNVVIIGLPNATPEAEDLQQKLASRGKRSLATGEDILPTEEDNEKMFGSFEGLIIQFIVAYCPGSEKWGERQEMMDYARTLMAKDRPLEPTKTDTRPLGVFDVNEGSKMGMIKVLKAIQEASGLTEEQWSGKTRIIAGDWLTASNFRGARRDRSSDVDSMERLEYGEELSQLFHFALNATHMLMRLHFGNAILDPGSLAKHKGLLNRTWDAAKPNYADGKALIRHSLIARVLYSIMCYANPVSALNAKKFEDDVAAHLIYFIRDALIFCEFEDAVSHADAGRVLRVLKFWAFSFRGAGLHNYARECLEIVLRWKYELTPSLQAALEQSWFVNRWGLSGRWIASDLYLEQLNFWVKVCYQQTRWGICRANHEKIGFVNVDSVSLLPKAPACPSITS</sequence>
<gene>
    <name evidence="1" type="ORF">BDN72DRAFT_760067</name>
</gene>
<evidence type="ECO:0000313" key="2">
    <source>
        <dbReference type="Proteomes" id="UP000308600"/>
    </source>
</evidence>
<dbReference type="EMBL" id="ML208269">
    <property type="protein sequence ID" value="TFK74253.1"/>
    <property type="molecule type" value="Genomic_DNA"/>
</dbReference>
<evidence type="ECO:0000313" key="1">
    <source>
        <dbReference type="EMBL" id="TFK74253.1"/>
    </source>
</evidence>
<protein>
    <submittedName>
        <fullName evidence="1">Uncharacterized protein</fullName>
    </submittedName>
</protein>
<accession>A0ACD3B889</accession>
<dbReference type="Proteomes" id="UP000308600">
    <property type="component" value="Unassembled WGS sequence"/>
</dbReference>
<keyword evidence="2" id="KW-1185">Reference proteome</keyword>